<feature type="transmembrane region" description="Helical" evidence="1">
    <location>
        <begin position="7"/>
        <end position="28"/>
    </location>
</feature>
<keyword evidence="1" id="KW-1133">Transmembrane helix</keyword>
<feature type="transmembrane region" description="Helical" evidence="1">
    <location>
        <begin position="40"/>
        <end position="62"/>
    </location>
</feature>
<dbReference type="Proteomes" id="UP001230220">
    <property type="component" value="Unassembled WGS sequence"/>
</dbReference>
<comment type="caution">
    <text evidence="2">The sequence shown here is derived from an EMBL/GenBank/DDBJ whole genome shotgun (WGS) entry which is preliminary data.</text>
</comment>
<keyword evidence="3" id="KW-1185">Reference proteome</keyword>
<dbReference type="EMBL" id="JAUSUR010000004">
    <property type="protein sequence ID" value="MDQ0361632.1"/>
    <property type="molecule type" value="Genomic_DNA"/>
</dbReference>
<evidence type="ECO:0000313" key="3">
    <source>
        <dbReference type="Proteomes" id="UP001230220"/>
    </source>
</evidence>
<evidence type="ECO:0000313" key="2">
    <source>
        <dbReference type="EMBL" id="MDQ0361632.1"/>
    </source>
</evidence>
<dbReference type="RefSeq" id="WP_307408515.1">
    <property type="nucleotide sequence ID" value="NZ_JAUSUR010000004.1"/>
</dbReference>
<sequence>MEQILNIIIGIIFIWIPFGGLTVGLYFLVFSKNAQEKSLLSVFALWFLFLIPIVIIGIWKLVKNTLKSSKSTFKQIFNRGESKK</sequence>
<keyword evidence="1" id="KW-0812">Transmembrane</keyword>
<reference evidence="2 3" key="1">
    <citation type="submission" date="2023-07" db="EMBL/GenBank/DDBJ databases">
        <title>Genomic Encyclopedia of Type Strains, Phase IV (KMG-IV): sequencing the most valuable type-strain genomes for metagenomic binning, comparative biology and taxonomic classification.</title>
        <authorList>
            <person name="Goeker M."/>
        </authorList>
    </citation>
    <scope>NUCLEOTIDE SEQUENCE [LARGE SCALE GENOMIC DNA]</scope>
    <source>
        <strain evidence="2 3">DSM 16784</strain>
    </source>
</reference>
<proteinExistence type="predicted"/>
<gene>
    <name evidence="2" type="ORF">J2S15_002382</name>
</gene>
<protein>
    <recommendedName>
        <fullName evidence="4">Cardiolipin synthase N-terminal domain-containing protein</fullName>
    </recommendedName>
</protein>
<evidence type="ECO:0008006" key="4">
    <source>
        <dbReference type="Google" id="ProtNLM"/>
    </source>
</evidence>
<evidence type="ECO:0000256" key="1">
    <source>
        <dbReference type="SAM" id="Phobius"/>
    </source>
</evidence>
<name>A0ABU0E414_9FIRM</name>
<keyword evidence="1" id="KW-0472">Membrane</keyword>
<organism evidence="2 3">
    <name type="scientific">Breznakia pachnodae</name>
    <dbReference type="NCBI Taxonomy" id="265178"/>
    <lineage>
        <taxon>Bacteria</taxon>
        <taxon>Bacillati</taxon>
        <taxon>Bacillota</taxon>
        <taxon>Erysipelotrichia</taxon>
        <taxon>Erysipelotrichales</taxon>
        <taxon>Erysipelotrichaceae</taxon>
        <taxon>Breznakia</taxon>
    </lineage>
</organism>
<accession>A0ABU0E414</accession>